<dbReference type="Pfam" id="PF14322">
    <property type="entry name" value="SusD-like_3"/>
    <property type="match status" value="1"/>
</dbReference>
<dbReference type="EMBL" id="QGHA01000001">
    <property type="protein sequence ID" value="PWK80517.1"/>
    <property type="molecule type" value="Genomic_DNA"/>
</dbReference>
<evidence type="ECO:0000313" key="9">
    <source>
        <dbReference type="Proteomes" id="UP000245678"/>
    </source>
</evidence>
<evidence type="ECO:0000259" key="6">
    <source>
        <dbReference type="Pfam" id="PF07980"/>
    </source>
</evidence>
<protein>
    <submittedName>
        <fullName evidence="8">Putative outer membrane starch-binding protein</fullName>
    </submittedName>
</protein>
<evidence type="ECO:0000259" key="7">
    <source>
        <dbReference type="Pfam" id="PF14322"/>
    </source>
</evidence>
<dbReference type="PROSITE" id="PS51257">
    <property type="entry name" value="PROKAR_LIPOPROTEIN"/>
    <property type="match status" value="1"/>
</dbReference>
<feature type="domain" description="RagB/SusD" evidence="6">
    <location>
        <begin position="275"/>
        <end position="591"/>
    </location>
</feature>
<evidence type="ECO:0000256" key="2">
    <source>
        <dbReference type="ARBA" id="ARBA00006275"/>
    </source>
</evidence>
<sequence>MKKFQIKLIIPIASLLVCLVYACRKDMLNRPILQSLSPEIVANKTGVESLLIGAYSLLDGVGGIGGGINAAGSNWLFGSVAAGDAYKGSEPSDGGNDALPVGNFTYTTSNPYIRDKYTLLFNGVNRANDVLRALALAKDISAADVKRITGEARFLRGYYYFELKKMYNMIPYVDETVTDANQPNDKDIWPDIEKDLQAGIDNIPALQAQKGRANKWIAQAYLAKAKMFQHKYTEALPLFRDLIANGTKPSGDKFALNANFQQNFSPQAGQKNSVESVFAAQASVNDNSGGNNGNTGDELNFPYNSGPGACCGWFNPSQSLGNSFKTDAVTGLPLFTTFNDGKKVSGKTDPYTGTIDPRIDITMGRPNIPYLDWGNPPASWIRDPTTNGVFNPRKNVYSSAEKGTNSSTENYWAANEVTSNNVNLMRWSDVLLMAAEAEVEAGDVNTALTLVNQVRARAQNTVWWVYKDSPYDPSKSEYVIKTTKADNYFVGLYPAGAFADKNYARTAIHFERKLELAMEGQRFFDLQRWDNGTGSMANEINAFFAYDVNINSQLNGAHFTKGKNEYYAIPQSQIDLSGSTGASKLKQNPGY</sequence>
<feature type="domain" description="SusD-like N-terminal" evidence="7">
    <location>
        <begin position="106"/>
        <end position="224"/>
    </location>
</feature>
<evidence type="ECO:0000256" key="5">
    <source>
        <dbReference type="ARBA" id="ARBA00023237"/>
    </source>
</evidence>
<comment type="similarity">
    <text evidence="2">Belongs to the SusD family.</text>
</comment>
<evidence type="ECO:0000313" key="8">
    <source>
        <dbReference type="EMBL" id="PWK80517.1"/>
    </source>
</evidence>
<name>A0A316HJP7_9SPHI</name>
<evidence type="ECO:0000256" key="4">
    <source>
        <dbReference type="ARBA" id="ARBA00023136"/>
    </source>
</evidence>
<reference evidence="8 9" key="1">
    <citation type="submission" date="2018-05" db="EMBL/GenBank/DDBJ databases">
        <title>Genomic Encyclopedia of Archaeal and Bacterial Type Strains, Phase II (KMG-II): from individual species to whole genera.</title>
        <authorList>
            <person name="Goeker M."/>
        </authorList>
    </citation>
    <scope>NUCLEOTIDE SEQUENCE [LARGE SCALE GENOMIC DNA]</scope>
    <source>
        <strain evidence="8 9">DSM 19975</strain>
    </source>
</reference>
<dbReference type="Gene3D" id="1.25.40.390">
    <property type="match status" value="1"/>
</dbReference>
<dbReference type="InterPro" id="IPR012944">
    <property type="entry name" value="SusD_RagB_dom"/>
</dbReference>
<evidence type="ECO:0000256" key="1">
    <source>
        <dbReference type="ARBA" id="ARBA00004442"/>
    </source>
</evidence>
<proteinExistence type="inferred from homology"/>
<dbReference type="Pfam" id="PF07980">
    <property type="entry name" value="SusD_RagB"/>
    <property type="match status" value="1"/>
</dbReference>
<dbReference type="Proteomes" id="UP000245678">
    <property type="component" value="Unassembled WGS sequence"/>
</dbReference>
<evidence type="ECO:0000256" key="3">
    <source>
        <dbReference type="ARBA" id="ARBA00022729"/>
    </source>
</evidence>
<keyword evidence="5" id="KW-0998">Cell outer membrane</keyword>
<gene>
    <name evidence="8" type="ORF">LX99_00985</name>
</gene>
<dbReference type="GO" id="GO:0009279">
    <property type="term" value="C:cell outer membrane"/>
    <property type="evidence" value="ECO:0007669"/>
    <property type="project" value="UniProtKB-SubCell"/>
</dbReference>
<comment type="caution">
    <text evidence="8">The sequence shown here is derived from an EMBL/GenBank/DDBJ whole genome shotgun (WGS) entry which is preliminary data.</text>
</comment>
<dbReference type="InterPro" id="IPR011990">
    <property type="entry name" value="TPR-like_helical_dom_sf"/>
</dbReference>
<keyword evidence="9" id="KW-1185">Reference proteome</keyword>
<dbReference type="RefSeq" id="WP_022833537.1">
    <property type="nucleotide sequence ID" value="NZ_QGHA01000001.1"/>
</dbReference>
<keyword evidence="4" id="KW-0472">Membrane</keyword>
<keyword evidence="3" id="KW-0732">Signal</keyword>
<dbReference type="SUPFAM" id="SSF48452">
    <property type="entry name" value="TPR-like"/>
    <property type="match status" value="1"/>
</dbReference>
<dbReference type="AlphaFoldDB" id="A0A316HJP7"/>
<accession>A0A316HJP7</accession>
<dbReference type="InterPro" id="IPR033985">
    <property type="entry name" value="SusD-like_N"/>
</dbReference>
<comment type="subcellular location">
    <subcellularLocation>
        <location evidence="1">Cell outer membrane</location>
    </subcellularLocation>
</comment>
<organism evidence="8 9">
    <name type="scientific">Mucilaginibacter oryzae</name>
    <dbReference type="NCBI Taxonomy" id="468058"/>
    <lineage>
        <taxon>Bacteria</taxon>
        <taxon>Pseudomonadati</taxon>
        <taxon>Bacteroidota</taxon>
        <taxon>Sphingobacteriia</taxon>
        <taxon>Sphingobacteriales</taxon>
        <taxon>Sphingobacteriaceae</taxon>
        <taxon>Mucilaginibacter</taxon>
    </lineage>
</organism>